<name>A0AAE9GNQ3_9CAUD</name>
<evidence type="ECO:0000313" key="2">
    <source>
        <dbReference type="Proteomes" id="UP000831298"/>
    </source>
</evidence>
<keyword evidence="2" id="KW-1185">Reference proteome</keyword>
<reference evidence="1 2" key="1">
    <citation type="submission" date="2022-02" db="EMBL/GenBank/DDBJ databases">
        <authorList>
            <person name="Gylling M."/>
        </authorList>
    </citation>
    <scope>NUCLEOTIDE SEQUENCE [LARGE SCALE GENOMIC DNA]</scope>
</reference>
<protein>
    <submittedName>
        <fullName evidence="1">Uncharacterized protein</fullName>
    </submittedName>
</protein>
<proteinExistence type="predicted"/>
<dbReference type="Proteomes" id="UP000831298">
    <property type="component" value="Segment"/>
</dbReference>
<evidence type="ECO:0000313" key="1">
    <source>
        <dbReference type="EMBL" id="UOL48596.1"/>
    </source>
</evidence>
<dbReference type="GeneID" id="80266231"/>
<organism evidence="1 2">
    <name type="scientific">Pseudomonas phage Kremar</name>
    <dbReference type="NCBI Taxonomy" id="2928831"/>
    <lineage>
        <taxon>Viruses</taxon>
        <taxon>Duplodnaviria</taxon>
        <taxon>Heunggongvirae</taxon>
        <taxon>Uroviricota</taxon>
        <taxon>Caudoviricetes</taxon>
        <taxon>Vandenendeviridae</taxon>
        <taxon>Gorskivirinae</taxon>
        <taxon>Kremarvirus</taxon>
        <taxon>Kremarvirus kremar</taxon>
    </lineage>
</organism>
<dbReference type="EMBL" id="OM982620">
    <property type="protein sequence ID" value="UOL48596.1"/>
    <property type="molecule type" value="Genomic_DNA"/>
</dbReference>
<accession>A0AAE9GNQ3</accession>
<dbReference type="RefSeq" id="YP_010766552.1">
    <property type="nucleotide sequence ID" value="NC_073679.1"/>
</dbReference>
<sequence length="88" mass="9904">MAKANLVLSRIGNDGYEYARRADGVWFFREGYQGVYGWAKTKWKESLDAVTEPFVLTGLEKVSEGETSYHYGFGHLVVITDGKGLRLP</sequence>
<dbReference type="KEGG" id="vg:80266231"/>